<evidence type="ECO:0000256" key="2">
    <source>
        <dbReference type="ARBA" id="ARBA00022833"/>
    </source>
</evidence>
<feature type="domain" description="PH" evidence="3">
    <location>
        <begin position="52"/>
        <end position="147"/>
    </location>
</feature>
<gene>
    <name evidence="4" type="ORF">AMK59_522</name>
</gene>
<dbReference type="EMBL" id="LJIG01000924">
    <property type="protein sequence ID" value="KRT86016.1"/>
    <property type="molecule type" value="Genomic_DNA"/>
</dbReference>
<dbReference type="PROSITE" id="PS50003">
    <property type="entry name" value="PH_DOMAIN"/>
    <property type="match status" value="1"/>
</dbReference>
<dbReference type="CDD" id="cd13250">
    <property type="entry name" value="PH_ACAP"/>
    <property type="match status" value="1"/>
</dbReference>
<dbReference type="Proteomes" id="UP000051574">
    <property type="component" value="Unassembled WGS sequence"/>
</dbReference>
<dbReference type="InterPro" id="IPR011993">
    <property type="entry name" value="PH-like_dom_sf"/>
</dbReference>
<keyword evidence="2" id="KW-0862">Zinc</keyword>
<dbReference type="AlphaFoldDB" id="A0A0T6BFA9"/>
<accession>A0A0T6BFA9</accession>
<keyword evidence="5" id="KW-1185">Reference proteome</keyword>
<feature type="non-terminal residue" evidence="4">
    <location>
        <position position="162"/>
    </location>
</feature>
<dbReference type="InterPro" id="IPR001849">
    <property type="entry name" value="PH_domain"/>
</dbReference>
<dbReference type="Pfam" id="PF00169">
    <property type="entry name" value="PH"/>
    <property type="match status" value="1"/>
</dbReference>
<dbReference type="Gene3D" id="2.30.29.30">
    <property type="entry name" value="Pleckstrin-homology domain (PH domain)/Phosphotyrosine-binding domain (PTB)"/>
    <property type="match status" value="1"/>
</dbReference>
<sequence length="162" mass="18855">LCEDLEPFLKSLAEEIREMQEDTVKLEKDLENNYKIVDNKEIIPPVTSGGNEPILEGYLFKRTSNAFKTWNRRWFCLRDNQLVYRKRTGEEESTMEEDLRLCTIKHVVDGDRRFCFEIVSPSKNHILQADSKDMLDTWISAVQKGIGIALQRHHSGNYAHVA</sequence>
<dbReference type="InterPro" id="IPR045258">
    <property type="entry name" value="ACAP1/2/3-like"/>
</dbReference>
<protein>
    <submittedName>
        <fullName evidence="4">Pleckstrin homology domain containing protein</fullName>
    </submittedName>
</protein>
<dbReference type="PANTHER" id="PTHR23180:SF399">
    <property type="entry name" value="BLOWN FUSE, ISOFORM A-RELATED"/>
    <property type="match status" value="1"/>
</dbReference>
<keyword evidence="1" id="KW-0479">Metal-binding</keyword>
<reference evidence="4 5" key="1">
    <citation type="submission" date="2015-09" db="EMBL/GenBank/DDBJ databases">
        <title>Draft genome of the scarab beetle Oryctes borbonicus.</title>
        <authorList>
            <person name="Meyer J.M."/>
            <person name="Markov G.V."/>
            <person name="Baskaran P."/>
            <person name="Herrmann M."/>
            <person name="Sommer R.J."/>
            <person name="Roedelsperger C."/>
        </authorList>
    </citation>
    <scope>NUCLEOTIDE SEQUENCE [LARGE SCALE GENOMIC DNA]</scope>
    <source>
        <strain evidence="4">OB123</strain>
        <tissue evidence="4">Whole animal</tissue>
    </source>
</reference>
<evidence type="ECO:0000313" key="5">
    <source>
        <dbReference type="Proteomes" id="UP000051574"/>
    </source>
</evidence>
<dbReference type="PANTHER" id="PTHR23180">
    <property type="entry name" value="CENTAURIN/ARF"/>
    <property type="match status" value="1"/>
</dbReference>
<dbReference type="GO" id="GO:0046872">
    <property type="term" value="F:metal ion binding"/>
    <property type="evidence" value="ECO:0007669"/>
    <property type="project" value="UniProtKB-KW"/>
</dbReference>
<dbReference type="FunFam" id="2.30.29.30:FF:000026">
    <property type="entry name" value="Arf-GAP with coiled-coil, ANK repeat and PH domain-containing protein 2"/>
    <property type="match status" value="1"/>
</dbReference>
<evidence type="ECO:0000313" key="4">
    <source>
        <dbReference type="EMBL" id="KRT86016.1"/>
    </source>
</evidence>
<dbReference type="GO" id="GO:0005096">
    <property type="term" value="F:GTPase activator activity"/>
    <property type="evidence" value="ECO:0007669"/>
    <property type="project" value="InterPro"/>
</dbReference>
<evidence type="ECO:0000256" key="1">
    <source>
        <dbReference type="ARBA" id="ARBA00022723"/>
    </source>
</evidence>
<name>A0A0T6BFA9_9SCAR</name>
<organism evidence="4 5">
    <name type="scientific">Oryctes borbonicus</name>
    <dbReference type="NCBI Taxonomy" id="1629725"/>
    <lineage>
        <taxon>Eukaryota</taxon>
        <taxon>Metazoa</taxon>
        <taxon>Ecdysozoa</taxon>
        <taxon>Arthropoda</taxon>
        <taxon>Hexapoda</taxon>
        <taxon>Insecta</taxon>
        <taxon>Pterygota</taxon>
        <taxon>Neoptera</taxon>
        <taxon>Endopterygota</taxon>
        <taxon>Coleoptera</taxon>
        <taxon>Polyphaga</taxon>
        <taxon>Scarabaeiformia</taxon>
        <taxon>Scarabaeidae</taxon>
        <taxon>Dynastinae</taxon>
        <taxon>Oryctes</taxon>
    </lineage>
</organism>
<feature type="non-terminal residue" evidence="4">
    <location>
        <position position="1"/>
    </location>
</feature>
<evidence type="ECO:0000259" key="3">
    <source>
        <dbReference type="PROSITE" id="PS50003"/>
    </source>
</evidence>
<proteinExistence type="predicted"/>
<dbReference type="SUPFAM" id="SSF50729">
    <property type="entry name" value="PH domain-like"/>
    <property type="match status" value="1"/>
</dbReference>
<dbReference type="SMART" id="SM00233">
    <property type="entry name" value="PH"/>
    <property type="match status" value="1"/>
</dbReference>
<dbReference type="OrthoDB" id="10070851at2759"/>
<comment type="caution">
    <text evidence="4">The sequence shown here is derived from an EMBL/GenBank/DDBJ whole genome shotgun (WGS) entry which is preliminary data.</text>
</comment>